<reference evidence="10" key="1">
    <citation type="journal article" date="2019" name="Int. J. Syst. Evol. Microbiol.">
        <title>The Global Catalogue of Microorganisms (GCM) 10K type strain sequencing project: providing services to taxonomists for standard genome sequencing and annotation.</title>
        <authorList>
            <consortium name="The Broad Institute Genomics Platform"/>
            <consortium name="The Broad Institute Genome Sequencing Center for Infectious Disease"/>
            <person name="Wu L."/>
            <person name="Ma J."/>
        </authorList>
    </citation>
    <scope>NUCLEOTIDE SEQUENCE [LARGE SCALE GENOMIC DNA]</scope>
    <source>
        <strain evidence="10">JCM 4542</strain>
    </source>
</reference>
<dbReference type="PANTHER" id="PTHR21499:SF3">
    <property type="entry name" value="ASPARTOKINASE"/>
    <property type="match status" value="1"/>
</dbReference>
<comment type="similarity">
    <text evidence="1">Belongs to the aspartokinase family.</text>
</comment>
<evidence type="ECO:0000256" key="2">
    <source>
        <dbReference type="ARBA" id="ARBA00013059"/>
    </source>
</evidence>
<keyword evidence="6" id="KW-0067">ATP-binding</keyword>
<name>A0ABP6GCL2_9ACTN</name>
<evidence type="ECO:0000256" key="1">
    <source>
        <dbReference type="ARBA" id="ARBA00010122"/>
    </source>
</evidence>
<dbReference type="EC" id="2.7.2.4" evidence="2"/>
<keyword evidence="4" id="KW-0547">Nucleotide-binding</keyword>
<evidence type="ECO:0000256" key="5">
    <source>
        <dbReference type="ARBA" id="ARBA00022777"/>
    </source>
</evidence>
<protein>
    <recommendedName>
        <fullName evidence="2">aspartate kinase</fullName>
        <ecNumber evidence="2">2.7.2.4</ecNumber>
    </recommendedName>
</protein>
<dbReference type="RefSeq" id="WP_344437158.1">
    <property type="nucleotide sequence ID" value="NZ_BAAASL010000017.1"/>
</dbReference>
<organism evidence="9 10">
    <name type="scientific">Streptomyces luteosporeus</name>
    <dbReference type="NCBI Taxonomy" id="173856"/>
    <lineage>
        <taxon>Bacteria</taxon>
        <taxon>Bacillati</taxon>
        <taxon>Actinomycetota</taxon>
        <taxon>Actinomycetes</taxon>
        <taxon>Kitasatosporales</taxon>
        <taxon>Streptomycetaceae</taxon>
        <taxon>Streptomyces</taxon>
    </lineage>
</organism>
<feature type="domain" description="Aspartate/glutamate/uridylate kinase" evidence="8">
    <location>
        <begin position="11"/>
        <end position="236"/>
    </location>
</feature>
<evidence type="ECO:0000313" key="10">
    <source>
        <dbReference type="Proteomes" id="UP001500886"/>
    </source>
</evidence>
<dbReference type="SUPFAM" id="SSF53633">
    <property type="entry name" value="Carbamate kinase-like"/>
    <property type="match status" value="1"/>
</dbReference>
<dbReference type="InterPro" id="IPR036393">
    <property type="entry name" value="AceGlu_kinase-like_sf"/>
</dbReference>
<evidence type="ECO:0000256" key="7">
    <source>
        <dbReference type="ARBA" id="ARBA00047872"/>
    </source>
</evidence>
<proteinExistence type="inferred from homology"/>
<keyword evidence="10" id="KW-1185">Reference proteome</keyword>
<evidence type="ECO:0000256" key="4">
    <source>
        <dbReference type="ARBA" id="ARBA00022741"/>
    </source>
</evidence>
<dbReference type="PANTHER" id="PTHR21499">
    <property type="entry name" value="ASPARTATE KINASE"/>
    <property type="match status" value="1"/>
</dbReference>
<evidence type="ECO:0000259" key="8">
    <source>
        <dbReference type="Pfam" id="PF00696"/>
    </source>
</evidence>
<evidence type="ECO:0000256" key="6">
    <source>
        <dbReference type="ARBA" id="ARBA00022840"/>
    </source>
</evidence>
<keyword evidence="3" id="KW-0808">Transferase</keyword>
<dbReference type="EMBL" id="BAAASL010000017">
    <property type="protein sequence ID" value="GAA2721336.1"/>
    <property type="molecule type" value="Genomic_DNA"/>
</dbReference>
<dbReference type="Pfam" id="PF00696">
    <property type="entry name" value="AA_kinase"/>
    <property type="match status" value="1"/>
</dbReference>
<dbReference type="Gene3D" id="3.40.1160.10">
    <property type="entry name" value="Acetylglutamate kinase-like"/>
    <property type="match status" value="1"/>
</dbReference>
<dbReference type="Proteomes" id="UP001500886">
    <property type="component" value="Unassembled WGS sequence"/>
</dbReference>
<evidence type="ECO:0000256" key="3">
    <source>
        <dbReference type="ARBA" id="ARBA00022679"/>
    </source>
</evidence>
<comment type="catalytic activity">
    <reaction evidence="7">
        <text>L-aspartate + ATP = 4-phospho-L-aspartate + ADP</text>
        <dbReference type="Rhea" id="RHEA:23776"/>
        <dbReference type="ChEBI" id="CHEBI:29991"/>
        <dbReference type="ChEBI" id="CHEBI:30616"/>
        <dbReference type="ChEBI" id="CHEBI:57535"/>
        <dbReference type="ChEBI" id="CHEBI:456216"/>
        <dbReference type="EC" id="2.7.2.4"/>
    </reaction>
</comment>
<comment type="caution">
    <text evidence="9">The sequence shown here is derived from an EMBL/GenBank/DDBJ whole genome shotgun (WGS) entry which is preliminary data.</text>
</comment>
<accession>A0ABP6GCL2</accession>
<dbReference type="InterPro" id="IPR001048">
    <property type="entry name" value="Asp/Glu/Uridylate_kinase"/>
</dbReference>
<evidence type="ECO:0000313" key="9">
    <source>
        <dbReference type="EMBL" id="GAA2721336.1"/>
    </source>
</evidence>
<keyword evidence="5" id="KW-0418">Kinase</keyword>
<gene>
    <name evidence="9" type="ORF">GCM10010315_43870</name>
</gene>
<sequence>MSAAKSSRTPAVLKFGGSSFPRPAAYGELAKELAARVDAEGRPLAVVVSAMPGETELLRARLHEADPRPTGDRVAGLLTLADTVSAHLLAAALNAAGRSATVLAGHENGFTTDETFMWARLQHIDPQPLRRAAAAHDVVVVPGGQAADGRGRPTWLGKNSSDLSAVAVAVALGATHCEIHSDVEGIHTSDPNQVTGTRLLQHVSYRDAAEMSRHGAKVLHRRAVRLAEQHGVTLVCRHNKAPFARGTVIGAGGAGADAVVLNLRSVVLDFPDGTAADLAFDAFRADGVDAIRLVDGPRVAVIGGYVDQEEALRRHGLAPGRVVGIPVTRIRGGRAAVHVAADEDAAVALARRLHAELPLSTPDSPDLPLPAGARP</sequence>